<feature type="active site" evidence="15">
    <location>
        <position position="114"/>
    </location>
</feature>
<keyword evidence="9 17" id="KW-1133">Transmembrane helix</keyword>
<dbReference type="PROSITE" id="PS00740">
    <property type="entry name" value="MAM_1"/>
    <property type="match status" value="1"/>
</dbReference>
<feature type="transmembrane region" description="Helical" evidence="17">
    <location>
        <begin position="584"/>
        <end position="608"/>
    </location>
</feature>
<keyword evidence="14" id="KW-0325">Glycoprotein</keyword>
<feature type="binding site" evidence="15">
    <location>
        <position position="113"/>
    </location>
    <ligand>
        <name>Zn(2+)</name>
        <dbReference type="ChEBI" id="CHEBI:29105"/>
        <note>catalytic</note>
    </ligand>
</feature>
<keyword evidence="11 17" id="KW-0472">Membrane</keyword>
<feature type="domain" description="MAM" evidence="18">
    <location>
        <begin position="224"/>
        <end position="390"/>
    </location>
</feature>
<evidence type="ECO:0000256" key="8">
    <source>
        <dbReference type="ARBA" id="ARBA00022833"/>
    </source>
</evidence>
<dbReference type="SMART" id="SM00235">
    <property type="entry name" value="ZnMc"/>
    <property type="match status" value="1"/>
</dbReference>
<evidence type="ECO:0000256" key="15">
    <source>
        <dbReference type="PROSITE-ProRule" id="PRU01211"/>
    </source>
</evidence>
<dbReference type="GO" id="GO:0004222">
    <property type="term" value="F:metalloendopeptidase activity"/>
    <property type="evidence" value="ECO:0007669"/>
    <property type="project" value="UniProtKB-UniRule"/>
</dbReference>
<comment type="subcellular location">
    <subcellularLocation>
        <location evidence="1">Membrane</location>
        <topology evidence="1">Single-pass type I membrane protein</topology>
    </subcellularLocation>
</comment>
<dbReference type="GO" id="GO:0006508">
    <property type="term" value="P:proteolysis"/>
    <property type="evidence" value="ECO:0007669"/>
    <property type="project" value="UniProtKB-KW"/>
</dbReference>
<evidence type="ECO:0000256" key="14">
    <source>
        <dbReference type="ARBA" id="ARBA00023180"/>
    </source>
</evidence>
<dbReference type="PROSITE" id="PS50060">
    <property type="entry name" value="MAM_2"/>
    <property type="match status" value="1"/>
</dbReference>
<dbReference type="Gene3D" id="2.60.210.10">
    <property type="entry name" value="Apoptosis, Tumor Necrosis Factor Receptor Associated Protein 2, Chain A"/>
    <property type="match status" value="1"/>
</dbReference>
<evidence type="ECO:0000256" key="4">
    <source>
        <dbReference type="ARBA" id="ARBA00022692"/>
    </source>
</evidence>
<evidence type="ECO:0000313" key="20">
    <source>
        <dbReference type="Ensembl" id="ENSSDUP00000000124.1"/>
    </source>
</evidence>
<evidence type="ECO:0000256" key="6">
    <source>
        <dbReference type="ARBA" id="ARBA00022729"/>
    </source>
</evidence>
<evidence type="ECO:0000256" key="16">
    <source>
        <dbReference type="RuleBase" id="RU361183"/>
    </source>
</evidence>
<keyword evidence="7 15" id="KW-0378">Hydrolase</keyword>
<protein>
    <recommendedName>
        <fullName evidence="16">Metalloendopeptidase</fullName>
        <ecNumber evidence="16">3.4.24.-</ecNumber>
    </recommendedName>
</protein>
<dbReference type="PRINTS" id="PR00480">
    <property type="entry name" value="ASTACIN"/>
</dbReference>
<feature type="domain" description="Peptidase M12A" evidence="19">
    <location>
        <begin position="23"/>
        <end position="217"/>
    </location>
</feature>
<evidence type="ECO:0000256" key="7">
    <source>
        <dbReference type="ARBA" id="ARBA00022801"/>
    </source>
</evidence>
<dbReference type="Gene3D" id="2.60.120.200">
    <property type="match status" value="1"/>
</dbReference>
<evidence type="ECO:0000256" key="12">
    <source>
        <dbReference type="ARBA" id="ARBA00023145"/>
    </source>
</evidence>
<dbReference type="PROSITE" id="PS51864">
    <property type="entry name" value="ASTACIN"/>
    <property type="match status" value="1"/>
</dbReference>
<evidence type="ECO:0000256" key="11">
    <source>
        <dbReference type="ARBA" id="ARBA00023136"/>
    </source>
</evidence>
<dbReference type="FunFam" id="2.60.120.200:FF:000037">
    <property type="entry name" value="Meprin A subunit"/>
    <property type="match status" value="1"/>
</dbReference>
<dbReference type="FunFam" id="3.40.390.10:FF:000015">
    <property type="entry name" value="Meprin A subunit"/>
    <property type="match status" value="1"/>
</dbReference>
<evidence type="ECO:0000256" key="17">
    <source>
        <dbReference type="SAM" id="Phobius"/>
    </source>
</evidence>
<dbReference type="Pfam" id="PF01400">
    <property type="entry name" value="Astacin"/>
    <property type="match status" value="1"/>
</dbReference>
<dbReference type="InterPro" id="IPR000998">
    <property type="entry name" value="MAM_dom"/>
</dbReference>
<keyword evidence="10 15" id="KW-0482">Metalloprotease</keyword>
<dbReference type="GO" id="GO:0016020">
    <property type="term" value="C:membrane"/>
    <property type="evidence" value="ECO:0007669"/>
    <property type="project" value="UniProtKB-SubCell"/>
</dbReference>
<feature type="binding site" evidence="15">
    <location>
        <position position="117"/>
    </location>
    <ligand>
        <name>Zn(2+)</name>
        <dbReference type="ChEBI" id="CHEBI:29105"/>
        <note>catalytic</note>
    </ligand>
</feature>
<dbReference type="CDD" id="cd06263">
    <property type="entry name" value="MAM"/>
    <property type="match status" value="1"/>
</dbReference>
<evidence type="ECO:0000256" key="3">
    <source>
        <dbReference type="ARBA" id="ARBA00022670"/>
    </source>
</evidence>
<keyword evidence="21" id="KW-1185">Reference proteome</keyword>
<reference evidence="20" key="1">
    <citation type="submission" date="2025-08" db="UniProtKB">
        <authorList>
            <consortium name="Ensembl"/>
        </authorList>
    </citation>
    <scope>IDENTIFICATION</scope>
</reference>
<dbReference type="SMART" id="SM00137">
    <property type="entry name" value="MAM"/>
    <property type="match status" value="1"/>
</dbReference>
<dbReference type="InterPro" id="IPR006026">
    <property type="entry name" value="Peptidase_Metallo"/>
</dbReference>
<dbReference type="GO" id="GO:0008270">
    <property type="term" value="F:zinc ion binding"/>
    <property type="evidence" value="ECO:0007669"/>
    <property type="project" value="UniProtKB-UniRule"/>
</dbReference>
<dbReference type="GeneTree" id="ENSGT00950000183111"/>
<dbReference type="SUPFAM" id="SSF49899">
    <property type="entry name" value="Concanavalin A-like lectins/glucanases"/>
    <property type="match status" value="1"/>
</dbReference>
<dbReference type="SUPFAM" id="SSF49599">
    <property type="entry name" value="TRAF domain-like"/>
    <property type="match status" value="1"/>
</dbReference>
<keyword evidence="2" id="KW-0245">EGF-like domain</keyword>
<dbReference type="CDD" id="cd12087">
    <property type="entry name" value="TM_EGFR-like"/>
    <property type="match status" value="1"/>
</dbReference>
<dbReference type="Ensembl" id="ENSSDUT00000000157.1">
    <property type="protein sequence ID" value="ENSSDUP00000000124.1"/>
    <property type="gene ID" value="ENSSDUG00000000096.1"/>
</dbReference>
<keyword evidence="3 15" id="KW-0645">Protease</keyword>
<proteinExistence type="predicted"/>
<evidence type="ECO:0000256" key="10">
    <source>
        <dbReference type="ARBA" id="ARBA00023049"/>
    </source>
</evidence>
<dbReference type="FunFam" id="2.60.210.10:FF:000009">
    <property type="entry name" value="Meprin A subunit"/>
    <property type="match status" value="1"/>
</dbReference>
<dbReference type="PANTHER" id="PTHR10127:SF882">
    <property type="entry name" value="MEPRIN A SUBUNIT"/>
    <property type="match status" value="1"/>
</dbReference>
<comment type="cofactor">
    <cofactor evidence="15 16">
        <name>Zn(2+)</name>
        <dbReference type="ChEBI" id="CHEBI:29105"/>
    </cofactor>
    <text evidence="15 16">Binds 1 zinc ion per subunit.</text>
</comment>
<name>A0A3B4T289_SERDU</name>
<dbReference type="AlphaFoldDB" id="A0A3B4T289"/>
<accession>A0A3B4T289</accession>
<keyword evidence="8 15" id="KW-0862">Zinc</keyword>
<dbReference type="EC" id="3.4.24.-" evidence="16"/>
<dbReference type="PANTHER" id="PTHR10127">
    <property type="entry name" value="DISCOIDIN, CUB, EGF, LAMININ , AND ZINC METALLOPROTEASE DOMAIN CONTAINING"/>
    <property type="match status" value="1"/>
</dbReference>
<organism evidence="20 21">
    <name type="scientific">Seriola dumerili</name>
    <name type="common">Greater amberjack</name>
    <name type="synonym">Caranx dumerili</name>
    <dbReference type="NCBI Taxonomy" id="41447"/>
    <lineage>
        <taxon>Eukaryota</taxon>
        <taxon>Metazoa</taxon>
        <taxon>Chordata</taxon>
        <taxon>Craniata</taxon>
        <taxon>Vertebrata</taxon>
        <taxon>Euteleostomi</taxon>
        <taxon>Actinopterygii</taxon>
        <taxon>Neopterygii</taxon>
        <taxon>Teleostei</taxon>
        <taxon>Neoteleostei</taxon>
        <taxon>Acanthomorphata</taxon>
        <taxon>Carangaria</taxon>
        <taxon>Carangiformes</taxon>
        <taxon>Carangidae</taxon>
        <taxon>Seriola</taxon>
    </lineage>
</organism>
<evidence type="ECO:0000259" key="19">
    <source>
        <dbReference type="PROSITE" id="PS51864"/>
    </source>
</evidence>
<dbReference type="InterPro" id="IPR024079">
    <property type="entry name" value="MetalloPept_cat_dom_sf"/>
</dbReference>
<evidence type="ECO:0000256" key="13">
    <source>
        <dbReference type="ARBA" id="ARBA00023157"/>
    </source>
</evidence>
<dbReference type="InterPro" id="IPR008974">
    <property type="entry name" value="TRAF-like"/>
</dbReference>
<keyword evidence="12" id="KW-0865">Zymogen</keyword>
<evidence type="ECO:0000256" key="5">
    <source>
        <dbReference type="ARBA" id="ARBA00022723"/>
    </source>
</evidence>
<dbReference type="Proteomes" id="UP000261420">
    <property type="component" value="Unplaced"/>
</dbReference>
<sequence length="631" mass="71623">DWDIIDINKGLKTLYLCFTFGRNSIIGDKYRWPTTIPYYLEDSLEINAKGVILKAFDQYRLKTCIDFTPWKGEKNYISVYKGSGCFSSVGNKRVGKQRLSIGSNCDRLATVEHEFLHALGFWHEQSRADRDDYVNIIWDRIETGKKHNFEKHNDTVSSALGVPYDYGSVMHYSKTSFNIGSEPTIVTKIPHFMDVIGQRMGFSSSDLTKLSRLYNCTKSSNFVDSCDFEEENICGMIQGPGNAKWEQRRSVRGGPQTDFTNMGQCKGDRKGFFMHFSTAVAKRGDRAFLESRWLYPKPGAQCLQFFLHNTGAADDVLNIWVREYDKASPKGKMRLFKSISGVRGSWELHNVNLNVRKKARVVFEGVREKRPSKGGFSLDDINLSSTNCPQHIWHIRNITGLMATTRKGSKLYSPRFLSPAGYSFQTYPGYMALYFHLTSGPNDHRLKWPCPWQQATMALMDQQSDIRQQMNMHRMVTTDPKKKSSNGTEYYWDNPRKVGSKVTESDGSYYYRGPGSGTSSFLTHSRLRSNKFIKGDDAFFLLSLEDISSLLVPQPLPHSVQAAASLMRAGDHDTPQGDANNLTVITTVAASVGAVVLVVSMLTAVNVWRMRRKQHKSDKVVIIQDMFGFME</sequence>
<dbReference type="PRINTS" id="PR00020">
    <property type="entry name" value="MAMDOMAIN"/>
</dbReference>
<dbReference type="InterPro" id="IPR001506">
    <property type="entry name" value="Peptidase_M12A"/>
</dbReference>
<keyword evidence="5 15" id="KW-0479">Metal-binding</keyword>
<dbReference type="InterPro" id="IPR013320">
    <property type="entry name" value="ConA-like_dom_sf"/>
</dbReference>
<evidence type="ECO:0000259" key="18">
    <source>
        <dbReference type="PROSITE" id="PS50060"/>
    </source>
</evidence>
<evidence type="ECO:0000256" key="1">
    <source>
        <dbReference type="ARBA" id="ARBA00004479"/>
    </source>
</evidence>
<dbReference type="InterPro" id="IPR002083">
    <property type="entry name" value="MATH/TRAF_dom"/>
</dbReference>
<evidence type="ECO:0000256" key="2">
    <source>
        <dbReference type="ARBA" id="ARBA00022536"/>
    </source>
</evidence>
<dbReference type="SMART" id="SM00061">
    <property type="entry name" value="MATH"/>
    <property type="match status" value="1"/>
</dbReference>
<evidence type="ECO:0000256" key="9">
    <source>
        <dbReference type="ARBA" id="ARBA00022989"/>
    </source>
</evidence>
<keyword evidence="13" id="KW-1015">Disulfide bond</keyword>
<evidence type="ECO:0000313" key="21">
    <source>
        <dbReference type="Proteomes" id="UP000261420"/>
    </source>
</evidence>
<keyword evidence="4 17" id="KW-0812">Transmembrane</keyword>
<feature type="binding site" evidence="15">
    <location>
        <position position="123"/>
    </location>
    <ligand>
        <name>Zn(2+)</name>
        <dbReference type="ChEBI" id="CHEBI:29105"/>
        <note>catalytic</note>
    </ligand>
</feature>
<keyword evidence="6" id="KW-0732">Signal</keyword>
<dbReference type="Gene3D" id="3.40.390.10">
    <property type="entry name" value="Collagenase (Catalytic Domain)"/>
    <property type="match status" value="1"/>
</dbReference>
<dbReference type="Pfam" id="PF00629">
    <property type="entry name" value="MAM"/>
    <property type="match status" value="1"/>
</dbReference>
<comment type="caution">
    <text evidence="15">Lacks conserved residue(s) required for the propagation of feature annotation.</text>
</comment>
<dbReference type="SUPFAM" id="SSF55486">
    <property type="entry name" value="Metalloproteases ('zincins'), catalytic domain"/>
    <property type="match status" value="1"/>
</dbReference>
<dbReference type="OMA" id="PQHVWHI"/>
<dbReference type="Pfam" id="PF22486">
    <property type="entry name" value="MATH_2"/>
    <property type="match status" value="1"/>
</dbReference>
<reference evidence="20" key="2">
    <citation type="submission" date="2025-09" db="UniProtKB">
        <authorList>
            <consortium name="Ensembl"/>
        </authorList>
    </citation>
    <scope>IDENTIFICATION</scope>
</reference>